<evidence type="ECO:0008006" key="4">
    <source>
        <dbReference type="Google" id="ProtNLM"/>
    </source>
</evidence>
<evidence type="ECO:0000256" key="1">
    <source>
        <dbReference type="SAM" id="MobiDB-lite"/>
    </source>
</evidence>
<proteinExistence type="predicted"/>
<organism evidence="2 3">
    <name type="scientific">Methylorubrum populi (strain ATCC BAA-705 / NCIMB 13946 / BJ001)</name>
    <name type="common">Methylobacterium populi</name>
    <dbReference type="NCBI Taxonomy" id="441620"/>
    <lineage>
        <taxon>Bacteria</taxon>
        <taxon>Pseudomonadati</taxon>
        <taxon>Pseudomonadota</taxon>
        <taxon>Alphaproteobacteria</taxon>
        <taxon>Hyphomicrobiales</taxon>
        <taxon>Methylobacteriaceae</taxon>
        <taxon>Methylorubrum</taxon>
    </lineage>
</organism>
<evidence type="ECO:0000313" key="3">
    <source>
        <dbReference type="Proteomes" id="UP000007136"/>
    </source>
</evidence>
<dbReference type="Proteomes" id="UP000007136">
    <property type="component" value="Chromosome"/>
</dbReference>
<dbReference type="STRING" id="441620.Mpop_5149"/>
<dbReference type="RefSeq" id="WP_012456841.1">
    <property type="nucleotide sequence ID" value="NC_010725.1"/>
</dbReference>
<dbReference type="eggNOG" id="ENOG5032B39">
    <property type="taxonomic scope" value="Bacteria"/>
</dbReference>
<dbReference type="EMBL" id="CP001029">
    <property type="protein sequence ID" value="ACB83245.1"/>
    <property type="molecule type" value="Genomic_DNA"/>
</dbReference>
<feature type="region of interest" description="Disordered" evidence="1">
    <location>
        <begin position="1"/>
        <end position="32"/>
    </location>
</feature>
<gene>
    <name evidence="2" type="ordered locus">Mpop_5149</name>
</gene>
<accession>B1Z8U5</accession>
<dbReference type="OrthoDB" id="8548224at2"/>
<dbReference type="KEGG" id="mpo:Mpop_5149"/>
<protein>
    <recommendedName>
        <fullName evidence="4">Bacterial mobilisation domain-containing protein</fullName>
    </recommendedName>
</protein>
<evidence type="ECO:0000313" key="2">
    <source>
        <dbReference type="EMBL" id="ACB83245.1"/>
    </source>
</evidence>
<name>B1Z8U5_METPB</name>
<dbReference type="HOGENOM" id="CLU_146726_0_0_5"/>
<dbReference type="AlphaFoldDB" id="B1Z8U5"/>
<reference evidence="2" key="1">
    <citation type="submission" date="2008-04" db="EMBL/GenBank/DDBJ databases">
        <title>Complete sequence of chromosome of Methylobacterium populi BJ001.</title>
        <authorList>
            <consortium name="US DOE Joint Genome Institute"/>
            <person name="Copeland A."/>
            <person name="Lucas S."/>
            <person name="Lapidus A."/>
            <person name="Glavina del Rio T."/>
            <person name="Dalin E."/>
            <person name="Tice H."/>
            <person name="Bruce D."/>
            <person name="Goodwin L."/>
            <person name="Pitluck S."/>
            <person name="Chertkov O."/>
            <person name="Brettin T."/>
            <person name="Detter J.C."/>
            <person name="Han C."/>
            <person name="Kuske C.R."/>
            <person name="Schmutz J."/>
            <person name="Larimer F."/>
            <person name="Land M."/>
            <person name="Hauser L."/>
            <person name="Kyrpides N."/>
            <person name="Mikhailova N."/>
            <person name="Marx C."/>
            <person name="Richardson P."/>
        </authorList>
    </citation>
    <scope>NUCLEOTIDE SEQUENCE [LARGE SCALE GENOMIC DNA]</scope>
    <source>
        <strain evidence="2">BJ001</strain>
    </source>
</reference>
<sequence length="146" mass="15552">MSLSGAFDTHATAKSPQNLKRVKRDKPPSPFSLRLSTEERARLAAEAAGAPLGTYIRAKLLGEPVRARVRKTGISIADRRALAQLIALLGRSRVFSNLNQLAHAANTGSLPVTSETEAALAQALADLHEIRALLLTSVGLKPEAQP</sequence>